<feature type="region of interest" description="Disordered" evidence="2">
    <location>
        <begin position="516"/>
        <end position="541"/>
    </location>
</feature>
<protein>
    <recommendedName>
        <fullName evidence="7">PucR family transcriptional regulator</fullName>
    </recommendedName>
</protein>
<feature type="domain" description="CdaR GGDEF-like" evidence="4">
    <location>
        <begin position="282"/>
        <end position="400"/>
    </location>
</feature>
<sequence length="558" mass="59540">MTAGARVATLGMVLTEIGGGARLLVGSDEDLDRLVTGASVVTDAVLPDDVGLALICPALNSAEDLEQLSGRLSTSAARLLVLTTPSPVALAELSARLRGHVVVGSAEPVDPAAVVLSIARSVDVPDETATRRLAALQRSLTQVLGDPDPVVSLLARLKSTCNATVALVDKHGQAVHSTGPVPLSLLFTEISHTAADSQMMDIDGWHGIADRVNDPAQGGDHMGWLVAVARRDGFPDAYAVSAVHLAAALVEASQRMTLVARQQERAIRAAILEEALALRGIPDDPELSGRIASLGLGFADDLRTVVARPISSGPASRRRTSTKDLADGFDRVLEAWDVPHLVSARDRFVVILMQGSPKMLRRIIVASQDSLPPLHVGLGRPVRAVADVKDSYHDAHLAVRSLGRTARAAGVMTYEDFDFATRLFSDVGTDRMAAWAREFLAPLDERPPLMEGLRAFFAHSQNMNAAADALSIHHNSLRYRLAKVEELLKLTLRDPAAVSSLFLALAARDLEEVDSNARPRATRAVRTRQPSDVEAPRTPTDFATPGLDRLGVVISPGR</sequence>
<evidence type="ECO:0000256" key="1">
    <source>
        <dbReference type="ARBA" id="ARBA00006754"/>
    </source>
</evidence>
<evidence type="ECO:0000256" key="2">
    <source>
        <dbReference type="SAM" id="MobiDB-lite"/>
    </source>
</evidence>
<gene>
    <name evidence="5" type="ORF">EFL26_09025</name>
</gene>
<name>A0A3N0GRM7_9ACTN</name>
<dbReference type="InterPro" id="IPR025736">
    <property type="entry name" value="PucR_C-HTH_dom"/>
</dbReference>
<dbReference type="Proteomes" id="UP000279994">
    <property type="component" value="Unassembled WGS sequence"/>
</dbReference>
<evidence type="ECO:0000313" key="5">
    <source>
        <dbReference type="EMBL" id="RNM15115.1"/>
    </source>
</evidence>
<evidence type="ECO:0000259" key="3">
    <source>
        <dbReference type="Pfam" id="PF13556"/>
    </source>
</evidence>
<dbReference type="Pfam" id="PF13556">
    <property type="entry name" value="HTH_30"/>
    <property type="match status" value="1"/>
</dbReference>
<dbReference type="Gene3D" id="1.10.10.2840">
    <property type="entry name" value="PucR C-terminal helix-turn-helix domain"/>
    <property type="match status" value="1"/>
</dbReference>
<dbReference type="EMBL" id="RJSF01000034">
    <property type="protein sequence ID" value="RNM15115.1"/>
    <property type="molecule type" value="Genomic_DNA"/>
</dbReference>
<dbReference type="OrthoDB" id="33973at2"/>
<dbReference type="InterPro" id="IPR042070">
    <property type="entry name" value="PucR_C-HTH_sf"/>
</dbReference>
<comment type="caution">
    <text evidence="5">The sequence shown here is derived from an EMBL/GenBank/DDBJ whole genome shotgun (WGS) entry which is preliminary data.</text>
</comment>
<accession>A0A3N0GRM7</accession>
<organism evidence="5 6">
    <name type="scientific">Nocardioides pocheonensis</name>
    <dbReference type="NCBI Taxonomy" id="661485"/>
    <lineage>
        <taxon>Bacteria</taxon>
        <taxon>Bacillati</taxon>
        <taxon>Actinomycetota</taxon>
        <taxon>Actinomycetes</taxon>
        <taxon>Propionibacteriales</taxon>
        <taxon>Nocardioidaceae</taxon>
        <taxon>Nocardioides</taxon>
    </lineage>
</organism>
<keyword evidence="6" id="KW-1185">Reference proteome</keyword>
<evidence type="ECO:0000313" key="6">
    <source>
        <dbReference type="Proteomes" id="UP000279994"/>
    </source>
</evidence>
<reference evidence="5 6" key="1">
    <citation type="submission" date="2018-11" db="EMBL/GenBank/DDBJ databases">
        <authorList>
            <person name="Li F."/>
        </authorList>
    </citation>
    <scope>NUCLEOTIDE SEQUENCE [LARGE SCALE GENOMIC DNA]</scope>
    <source>
        <strain evidence="5 6">Gsoil 818</strain>
    </source>
</reference>
<dbReference type="AlphaFoldDB" id="A0A3N0GRM7"/>
<proteinExistence type="inferred from homology"/>
<evidence type="ECO:0008006" key="7">
    <source>
        <dbReference type="Google" id="ProtNLM"/>
    </source>
</evidence>
<evidence type="ECO:0000259" key="4">
    <source>
        <dbReference type="Pfam" id="PF17853"/>
    </source>
</evidence>
<dbReference type="InterPro" id="IPR041522">
    <property type="entry name" value="CdaR_GGDEF"/>
</dbReference>
<dbReference type="InterPro" id="IPR051448">
    <property type="entry name" value="CdaR-like_regulators"/>
</dbReference>
<feature type="domain" description="PucR C-terminal helix-turn-helix" evidence="3">
    <location>
        <begin position="449"/>
        <end position="507"/>
    </location>
</feature>
<dbReference type="PANTHER" id="PTHR33744:SF1">
    <property type="entry name" value="DNA-BINDING TRANSCRIPTIONAL ACTIVATOR ADER"/>
    <property type="match status" value="1"/>
</dbReference>
<comment type="similarity">
    <text evidence="1">Belongs to the CdaR family.</text>
</comment>
<dbReference type="PANTHER" id="PTHR33744">
    <property type="entry name" value="CARBOHYDRATE DIACID REGULATOR"/>
    <property type="match status" value="1"/>
</dbReference>
<dbReference type="Pfam" id="PF17853">
    <property type="entry name" value="GGDEF_2"/>
    <property type="match status" value="1"/>
</dbReference>